<proteinExistence type="predicted"/>
<dbReference type="AlphaFoldDB" id="A0A0V0JA98"/>
<gene>
    <name evidence="1" type="ORF">TR123074</name>
</gene>
<protein>
    <submittedName>
        <fullName evidence="1">Uncharacterized protein</fullName>
    </submittedName>
</protein>
<dbReference type="EMBL" id="GEEE01000027">
    <property type="protein sequence ID" value="JAP63198.1"/>
    <property type="molecule type" value="Transcribed_RNA"/>
</dbReference>
<sequence length="128" mass="14618">MFVNSKKSPDFSEQTCPWIMWNVHRSSHLNRLSDILNKLSLIRRSGYDGVITPFSGFVAHRYAGSLGLPSFFIQGIHAGISYPKRGLTKELKMCTNSSVGRTMKARLVKCMMFAALEWRFKVFRGQKL</sequence>
<reference evidence="1" key="1">
    <citation type="submission" date="2016-01" db="EMBL/GenBank/DDBJ databases">
        <title>Reference transcriptome for the parasite Schistocephalus solidus: insights into the molecular evolution of parasitism.</title>
        <authorList>
            <person name="Hebert F.O."/>
            <person name="Grambauer S."/>
            <person name="Barber I."/>
            <person name="Landry C.R."/>
            <person name="Aubin-Horth N."/>
        </authorList>
    </citation>
    <scope>NUCLEOTIDE SEQUENCE</scope>
</reference>
<evidence type="ECO:0000313" key="1">
    <source>
        <dbReference type="EMBL" id="JAP62020.1"/>
    </source>
</evidence>
<organism evidence="1">
    <name type="scientific">Schistocephalus solidus</name>
    <name type="common">Tapeworm</name>
    <dbReference type="NCBI Taxonomy" id="70667"/>
    <lineage>
        <taxon>Eukaryota</taxon>
        <taxon>Metazoa</taxon>
        <taxon>Spiralia</taxon>
        <taxon>Lophotrochozoa</taxon>
        <taxon>Platyhelminthes</taxon>
        <taxon>Cestoda</taxon>
        <taxon>Eucestoda</taxon>
        <taxon>Diphyllobothriidea</taxon>
        <taxon>Diphyllobothriidae</taxon>
        <taxon>Schistocephalus</taxon>
    </lineage>
</organism>
<accession>A0A0V0JA98</accession>
<name>A0A0V0JA98_SCHSO</name>
<dbReference type="EMBL" id="GEEE01001205">
    <property type="protein sequence ID" value="JAP62020.1"/>
    <property type="molecule type" value="Transcribed_RNA"/>
</dbReference>